<gene>
    <name evidence="3" type="ORF">ACFO5Q_10350</name>
</gene>
<feature type="domain" description="Exopolyphosphatase C-terminal" evidence="2">
    <location>
        <begin position="317"/>
        <end position="493"/>
    </location>
</feature>
<evidence type="ECO:0000259" key="1">
    <source>
        <dbReference type="Pfam" id="PF02541"/>
    </source>
</evidence>
<comment type="caution">
    <text evidence="3">The sequence shown here is derived from an EMBL/GenBank/DDBJ whole genome shotgun (WGS) entry which is preliminary data.</text>
</comment>
<sequence length="502" mass="56233">MFEAAARADDYIAVIDIGSNSVRLVVFSGLKRVPDVIFNEKVMCGLGAEIGTTGKMGKDAMDSAVSTLKRFRALCEQMQVKRIEVLATAAVRDARNRKAFINRVRKECGIEIETIDGLEEARLAAHGVISAEPHATGIMGDLGGGSLELARIEDGQVFETISLPIGPLRLQSMFGDNRRKIRKYLQGLFEDIPWLSECRGQNLYLVGGAWRNIAKLMMREKSNPLPILQGYRNTRSEFTNYCKRISRLLPDDIPFATMLTSRRRAVMPTAAIIMMEVMAIMRAKLAVVSTYGIREGLIYDLIREDERGMDPFLFTCHVLAAERSRFAEHSGLLYDWTRPLFWHKVPDPALREKLHRAICLLSDIAWRGHPDFRAEKAVESVLHGHFIGVSHRDRAYLAVAMNQAYGASVDLGHVAHILPLLKINEILEARMMGAALRLAQRLSGGTADPLLHSRLRVSKTKVYLGVPKTYKDIANEVVLKRLTQLGQLMGRRAVIEFPKDLS</sequence>
<dbReference type="InterPro" id="IPR048951">
    <property type="entry name" value="Ppx_C"/>
</dbReference>
<evidence type="ECO:0000259" key="2">
    <source>
        <dbReference type="Pfam" id="PF21697"/>
    </source>
</evidence>
<dbReference type="InterPro" id="IPR003695">
    <property type="entry name" value="Ppx_GppA_N"/>
</dbReference>
<dbReference type="Pfam" id="PF02541">
    <property type="entry name" value="Ppx-GppA"/>
    <property type="match status" value="1"/>
</dbReference>
<feature type="domain" description="Ppx/GppA phosphatase N-terminal" evidence="1">
    <location>
        <begin position="34"/>
        <end position="302"/>
    </location>
</feature>
<dbReference type="Pfam" id="PF21697">
    <property type="entry name" value="Ppx_C"/>
    <property type="match status" value="1"/>
</dbReference>
<protein>
    <submittedName>
        <fullName evidence="3">Ppx/GppA family phosphatase</fullName>
    </submittedName>
</protein>
<dbReference type="PANTHER" id="PTHR30005:SF0">
    <property type="entry name" value="RETROGRADE REGULATION PROTEIN 2"/>
    <property type="match status" value="1"/>
</dbReference>
<dbReference type="Proteomes" id="UP001595776">
    <property type="component" value="Unassembled WGS sequence"/>
</dbReference>
<dbReference type="Gene3D" id="3.30.420.40">
    <property type="match status" value="1"/>
</dbReference>
<keyword evidence="4" id="KW-1185">Reference proteome</keyword>
<dbReference type="RefSeq" id="WP_068145897.1">
    <property type="nucleotide sequence ID" value="NZ_JBHSCR010000007.1"/>
</dbReference>
<reference evidence="4" key="1">
    <citation type="journal article" date="2019" name="Int. J. Syst. Evol. Microbiol.">
        <title>The Global Catalogue of Microorganisms (GCM) 10K type strain sequencing project: providing services to taxonomists for standard genome sequencing and annotation.</title>
        <authorList>
            <consortium name="The Broad Institute Genomics Platform"/>
            <consortium name="The Broad Institute Genome Sequencing Center for Infectious Disease"/>
            <person name="Wu L."/>
            <person name="Ma J."/>
        </authorList>
    </citation>
    <scope>NUCLEOTIDE SEQUENCE [LARGE SCALE GENOMIC DNA]</scope>
    <source>
        <strain evidence="4">CGMCC 1.15304</strain>
    </source>
</reference>
<evidence type="ECO:0000313" key="4">
    <source>
        <dbReference type="Proteomes" id="UP001595776"/>
    </source>
</evidence>
<dbReference type="PANTHER" id="PTHR30005">
    <property type="entry name" value="EXOPOLYPHOSPHATASE"/>
    <property type="match status" value="1"/>
</dbReference>
<evidence type="ECO:0000313" key="3">
    <source>
        <dbReference type="EMBL" id="MFC4348245.1"/>
    </source>
</evidence>
<organism evidence="3 4">
    <name type="scientific">Kordiimonas lipolytica</name>
    <dbReference type="NCBI Taxonomy" id="1662421"/>
    <lineage>
        <taxon>Bacteria</taxon>
        <taxon>Pseudomonadati</taxon>
        <taxon>Pseudomonadota</taxon>
        <taxon>Alphaproteobacteria</taxon>
        <taxon>Kordiimonadales</taxon>
        <taxon>Kordiimonadaceae</taxon>
        <taxon>Kordiimonas</taxon>
    </lineage>
</organism>
<proteinExistence type="predicted"/>
<dbReference type="Gene3D" id="3.30.420.150">
    <property type="entry name" value="Exopolyphosphatase. Domain 2"/>
    <property type="match status" value="1"/>
</dbReference>
<dbReference type="SUPFAM" id="SSF53067">
    <property type="entry name" value="Actin-like ATPase domain"/>
    <property type="match status" value="2"/>
</dbReference>
<dbReference type="SUPFAM" id="SSF109604">
    <property type="entry name" value="HD-domain/PDEase-like"/>
    <property type="match status" value="1"/>
</dbReference>
<dbReference type="Gene3D" id="1.10.3210.10">
    <property type="entry name" value="Hypothetical protein af1432"/>
    <property type="match status" value="1"/>
</dbReference>
<name>A0ABV8UAV3_9PROT</name>
<dbReference type="InterPro" id="IPR050273">
    <property type="entry name" value="GppA/Ppx_hydrolase"/>
</dbReference>
<dbReference type="EMBL" id="JBHSCR010000007">
    <property type="protein sequence ID" value="MFC4348245.1"/>
    <property type="molecule type" value="Genomic_DNA"/>
</dbReference>
<accession>A0ABV8UAV3</accession>
<dbReference type="CDD" id="cd24052">
    <property type="entry name" value="ASKHA_NBD_HpPPX-GppA-like"/>
    <property type="match status" value="1"/>
</dbReference>
<dbReference type="InterPro" id="IPR043129">
    <property type="entry name" value="ATPase_NBD"/>
</dbReference>